<evidence type="ECO:0000313" key="6">
    <source>
        <dbReference type="Proteomes" id="UP000617426"/>
    </source>
</evidence>
<dbReference type="PANTHER" id="PTHR30146">
    <property type="entry name" value="LACI-RELATED TRANSCRIPTIONAL REPRESSOR"/>
    <property type="match status" value="1"/>
</dbReference>
<dbReference type="InterPro" id="IPR028082">
    <property type="entry name" value="Peripla_BP_I"/>
</dbReference>
<dbReference type="InterPro" id="IPR000843">
    <property type="entry name" value="HTH_LacI"/>
</dbReference>
<accession>A0A923IWX7</accession>
<gene>
    <name evidence="5" type="ORF">HD592_000110</name>
</gene>
<dbReference type="CDD" id="cd01392">
    <property type="entry name" value="HTH_LacI"/>
    <property type="match status" value="1"/>
</dbReference>
<dbReference type="PANTHER" id="PTHR30146:SF138">
    <property type="entry name" value="TRANSCRIPTIONAL REGULATORY PROTEIN"/>
    <property type="match status" value="1"/>
</dbReference>
<dbReference type="InterPro" id="IPR010982">
    <property type="entry name" value="Lambda_DNA-bd_dom_sf"/>
</dbReference>
<protein>
    <submittedName>
        <fullName evidence="5">LacI family transcriptional regulator</fullName>
    </submittedName>
</protein>
<comment type="caution">
    <text evidence="5">The sequence shown here is derived from an EMBL/GenBank/DDBJ whole genome shotgun (WGS) entry which is preliminary data.</text>
</comment>
<reference evidence="5" key="1">
    <citation type="submission" date="2020-08" db="EMBL/GenBank/DDBJ databases">
        <title>Sequencing the genomes of 1000 actinobacteria strains.</title>
        <authorList>
            <person name="Klenk H.-P."/>
        </authorList>
    </citation>
    <scope>NUCLEOTIDE SEQUENCE</scope>
    <source>
        <strain evidence="5">DSM 10695</strain>
    </source>
</reference>
<keyword evidence="2" id="KW-0238">DNA-binding</keyword>
<organism evidence="5 6">
    <name type="scientific">Schaalia hyovaginalis</name>
    <dbReference type="NCBI Taxonomy" id="29316"/>
    <lineage>
        <taxon>Bacteria</taxon>
        <taxon>Bacillati</taxon>
        <taxon>Actinomycetota</taxon>
        <taxon>Actinomycetes</taxon>
        <taxon>Actinomycetales</taxon>
        <taxon>Actinomycetaceae</taxon>
        <taxon>Schaalia</taxon>
    </lineage>
</organism>
<dbReference type="InterPro" id="IPR046335">
    <property type="entry name" value="LacI/GalR-like_sensor"/>
</dbReference>
<dbReference type="SUPFAM" id="SSF47413">
    <property type="entry name" value="lambda repressor-like DNA-binding domains"/>
    <property type="match status" value="1"/>
</dbReference>
<keyword evidence="1" id="KW-0805">Transcription regulation</keyword>
<proteinExistence type="predicted"/>
<dbReference type="CDD" id="cd06267">
    <property type="entry name" value="PBP1_LacI_sugar_binding-like"/>
    <property type="match status" value="1"/>
</dbReference>
<dbReference type="AlphaFoldDB" id="A0A923IWX7"/>
<evidence type="ECO:0000313" key="5">
    <source>
        <dbReference type="EMBL" id="MBB6333545.1"/>
    </source>
</evidence>
<keyword evidence="6" id="KW-1185">Reference proteome</keyword>
<dbReference type="Proteomes" id="UP000617426">
    <property type="component" value="Unassembled WGS sequence"/>
</dbReference>
<dbReference type="GO" id="GO:0003700">
    <property type="term" value="F:DNA-binding transcription factor activity"/>
    <property type="evidence" value="ECO:0007669"/>
    <property type="project" value="TreeGrafter"/>
</dbReference>
<keyword evidence="3" id="KW-0804">Transcription</keyword>
<evidence type="ECO:0000256" key="1">
    <source>
        <dbReference type="ARBA" id="ARBA00023015"/>
    </source>
</evidence>
<dbReference type="RefSeq" id="WP_184451256.1">
    <property type="nucleotide sequence ID" value="NZ_JACHMK010000001.1"/>
</dbReference>
<dbReference type="Pfam" id="PF13377">
    <property type="entry name" value="Peripla_BP_3"/>
    <property type="match status" value="1"/>
</dbReference>
<dbReference type="Gene3D" id="1.10.260.40">
    <property type="entry name" value="lambda repressor-like DNA-binding domains"/>
    <property type="match status" value="1"/>
</dbReference>
<dbReference type="PROSITE" id="PS50932">
    <property type="entry name" value="HTH_LACI_2"/>
    <property type="match status" value="1"/>
</dbReference>
<dbReference type="SMART" id="SM00354">
    <property type="entry name" value="HTH_LACI"/>
    <property type="match status" value="1"/>
</dbReference>
<dbReference type="EMBL" id="JACHMK010000001">
    <property type="protein sequence ID" value="MBB6333545.1"/>
    <property type="molecule type" value="Genomic_DNA"/>
</dbReference>
<dbReference type="Pfam" id="PF00356">
    <property type="entry name" value="LacI"/>
    <property type="match status" value="1"/>
</dbReference>
<dbReference type="PROSITE" id="PS00356">
    <property type="entry name" value="HTH_LACI_1"/>
    <property type="match status" value="1"/>
</dbReference>
<dbReference type="SUPFAM" id="SSF53822">
    <property type="entry name" value="Periplasmic binding protein-like I"/>
    <property type="match status" value="1"/>
</dbReference>
<evidence type="ECO:0000256" key="3">
    <source>
        <dbReference type="ARBA" id="ARBA00023163"/>
    </source>
</evidence>
<dbReference type="GO" id="GO:0000976">
    <property type="term" value="F:transcription cis-regulatory region binding"/>
    <property type="evidence" value="ECO:0007669"/>
    <property type="project" value="TreeGrafter"/>
</dbReference>
<sequence>MSNAEPPRPRLVDVARVAGVSVSTASRALGRGSELISAQTRDHVRDVARRLGYQANPVARSLRLARTGQIGMVVPSIANPFFMELVVQVEHRLAERGLALLLSDSQMSLSKEDVQLRGFESGQVDGLIIIPCHESFSTPAVERTSSLVRSVQLDRAVQLPELPMVGVDDRHGIRTVLAHLQSLGASRIAMLSNTGSDLSSVTRVREARAAADEFGMRLSESDVVECSFSVESAREAIASLLTRGSRWDAVVCLNDLLAIGAITELRHRGMRIPEDVMVTGFDDIQFAQFMRPSVTTLRQPLAEIARLGVELLLSDEGDEGGSAHRFAVKGELIVRESTGGLRG</sequence>
<dbReference type="Gene3D" id="3.40.50.2300">
    <property type="match status" value="2"/>
</dbReference>
<name>A0A923IWX7_9ACTO</name>
<evidence type="ECO:0000256" key="2">
    <source>
        <dbReference type="ARBA" id="ARBA00023125"/>
    </source>
</evidence>
<feature type="domain" description="HTH lacI-type" evidence="4">
    <location>
        <begin position="9"/>
        <end position="64"/>
    </location>
</feature>
<evidence type="ECO:0000259" key="4">
    <source>
        <dbReference type="PROSITE" id="PS50932"/>
    </source>
</evidence>